<dbReference type="InParanoid" id="A0A0C2YL17"/>
<accession>A0A0C2YL17</accession>
<reference evidence="1 2" key="1">
    <citation type="submission" date="2014-04" db="EMBL/GenBank/DDBJ databases">
        <authorList>
            <consortium name="DOE Joint Genome Institute"/>
            <person name="Kuo A."/>
            <person name="Kohler A."/>
            <person name="Nagy L.G."/>
            <person name="Floudas D."/>
            <person name="Copeland A."/>
            <person name="Barry K.W."/>
            <person name="Cichocki N."/>
            <person name="Veneault-Fourrey C."/>
            <person name="LaButti K."/>
            <person name="Lindquist E.A."/>
            <person name="Lipzen A."/>
            <person name="Lundell T."/>
            <person name="Morin E."/>
            <person name="Murat C."/>
            <person name="Sun H."/>
            <person name="Tunlid A."/>
            <person name="Henrissat B."/>
            <person name="Grigoriev I.V."/>
            <person name="Hibbett D.S."/>
            <person name="Martin F."/>
            <person name="Nordberg H.P."/>
            <person name="Cantor M.N."/>
            <person name="Hua S.X."/>
        </authorList>
    </citation>
    <scope>NUCLEOTIDE SEQUENCE [LARGE SCALE GENOMIC DNA]</scope>
    <source>
        <strain evidence="1 2">Foug A</strain>
    </source>
</reference>
<protein>
    <submittedName>
        <fullName evidence="1">Uncharacterized protein</fullName>
    </submittedName>
</protein>
<proteinExistence type="predicted"/>
<sequence length="71" mass="7643">MNCMSQLTVYGANKTTCCQANRTRVAVKAVRTDPAAPAMKSLTCCQSNGTRVMVPVSMASIQIFQVPQVSF</sequence>
<organism evidence="1 2">
    <name type="scientific">Scleroderma citrinum Foug A</name>
    <dbReference type="NCBI Taxonomy" id="1036808"/>
    <lineage>
        <taxon>Eukaryota</taxon>
        <taxon>Fungi</taxon>
        <taxon>Dikarya</taxon>
        <taxon>Basidiomycota</taxon>
        <taxon>Agaricomycotina</taxon>
        <taxon>Agaricomycetes</taxon>
        <taxon>Agaricomycetidae</taxon>
        <taxon>Boletales</taxon>
        <taxon>Sclerodermatineae</taxon>
        <taxon>Sclerodermataceae</taxon>
        <taxon>Scleroderma</taxon>
    </lineage>
</organism>
<evidence type="ECO:0000313" key="1">
    <source>
        <dbReference type="EMBL" id="KIM50448.1"/>
    </source>
</evidence>
<gene>
    <name evidence="1" type="ORF">SCLCIDRAFT_854927</name>
</gene>
<dbReference type="HOGENOM" id="CLU_2741533_0_0_1"/>
<dbReference type="Proteomes" id="UP000053989">
    <property type="component" value="Unassembled WGS sequence"/>
</dbReference>
<name>A0A0C2YL17_9AGAM</name>
<reference evidence="2" key="2">
    <citation type="submission" date="2015-01" db="EMBL/GenBank/DDBJ databases">
        <title>Evolutionary Origins and Diversification of the Mycorrhizal Mutualists.</title>
        <authorList>
            <consortium name="DOE Joint Genome Institute"/>
            <consortium name="Mycorrhizal Genomics Consortium"/>
            <person name="Kohler A."/>
            <person name="Kuo A."/>
            <person name="Nagy L.G."/>
            <person name="Floudas D."/>
            <person name="Copeland A."/>
            <person name="Barry K.W."/>
            <person name="Cichocki N."/>
            <person name="Veneault-Fourrey C."/>
            <person name="LaButti K."/>
            <person name="Lindquist E.A."/>
            <person name="Lipzen A."/>
            <person name="Lundell T."/>
            <person name="Morin E."/>
            <person name="Murat C."/>
            <person name="Riley R."/>
            <person name="Ohm R."/>
            <person name="Sun H."/>
            <person name="Tunlid A."/>
            <person name="Henrissat B."/>
            <person name="Grigoriev I.V."/>
            <person name="Hibbett D.S."/>
            <person name="Martin F."/>
        </authorList>
    </citation>
    <scope>NUCLEOTIDE SEQUENCE [LARGE SCALE GENOMIC DNA]</scope>
    <source>
        <strain evidence="2">Foug A</strain>
    </source>
</reference>
<evidence type="ECO:0000313" key="2">
    <source>
        <dbReference type="Proteomes" id="UP000053989"/>
    </source>
</evidence>
<dbReference type="EMBL" id="KN822433">
    <property type="protein sequence ID" value="KIM50448.1"/>
    <property type="molecule type" value="Genomic_DNA"/>
</dbReference>
<keyword evidence="2" id="KW-1185">Reference proteome</keyword>
<dbReference type="AlphaFoldDB" id="A0A0C2YL17"/>